<gene>
    <name evidence="3" type="ORF">EOD41_08810</name>
</gene>
<dbReference type="Pfam" id="PF13810">
    <property type="entry name" value="DUF4185"/>
    <property type="match status" value="1"/>
</dbReference>
<organism evidence="3 4">
    <name type="scientific">Mucilaginibacter limnophilus</name>
    <dbReference type="NCBI Taxonomy" id="1932778"/>
    <lineage>
        <taxon>Bacteria</taxon>
        <taxon>Pseudomonadati</taxon>
        <taxon>Bacteroidota</taxon>
        <taxon>Sphingobacteriia</taxon>
        <taxon>Sphingobacteriales</taxon>
        <taxon>Sphingobacteriaceae</taxon>
        <taxon>Mucilaginibacter</taxon>
    </lineage>
</organism>
<dbReference type="OrthoDB" id="9765957at2"/>
<protein>
    <submittedName>
        <fullName evidence="3">DUF4185 domain-containing protein</fullName>
    </submittedName>
</protein>
<keyword evidence="1" id="KW-0732">Signal</keyword>
<name>A0A3S2Y2N1_9SPHI</name>
<evidence type="ECO:0000313" key="4">
    <source>
        <dbReference type="Proteomes" id="UP000282759"/>
    </source>
</evidence>
<comment type="caution">
    <text evidence="3">The sequence shown here is derived from an EMBL/GenBank/DDBJ whole genome shotgun (WGS) entry which is preliminary data.</text>
</comment>
<evidence type="ECO:0000256" key="1">
    <source>
        <dbReference type="SAM" id="SignalP"/>
    </source>
</evidence>
<dbReference type="Proteomes" id="UP000282759">
    <property type="component" value="Unassembled WGS sequence"/>
</dbReference>
<keyword evidence="4" id="KW-1185">Reference proteome</keyword>
<feature type="chain" id="PRO_5018788894" evidence="1">
    <location>
        <begin position="30"/>
        <end position="400"/>
    </location>
</feature>
<dbReference type="InterPro" id="IPR025442">
    <property type="entry name" value="DUF4185"/>
</dbReference>
<proteinExistence type="predicted"/>
<sequence length="400" mass="44831">MNNQVKLLKNAALIAGLAFLACSTKNSTAQTETVNTDTVNIKYTVEEAPEWTNLFIRQSGWFGSDGIYAIPQDGKRYNSPNAKSNNMFIFSDTMIGEIVNGELKERKMVNNTVAYIKGSEPKKENITFYWDKDAAGKPKSMFIPNTPSTKPGDYYWLGDAYYNPVLKNTYIIAYRMHTMDPKDDWSFREMGTNLIIIPKGSKPPFKDQRQVETPLHFDTHENGGFGAGIFVNTKEAGAPKPDGYVYIYGNGGLKGKGLLAARVLEKDFENFSAWRFYNGKEWVADMKESAALTTNVSNELSVSPLPDGRYALVFELGGMGTTVAMRIGLSPVGPWGPVKELYHSKPANSKFIHYNAKAHPSLSAPGELLVSYNQNSWDFHEQLAKFPNLYHPFFLKVKFE</sequence>
<reference evidence="3 4" key="1">
    <citation type="submission" date="2019-01" db="EMBL/GenBank/DDBJ databases">
        <authorList>
            <person name="Chen W.-M."/>
        </authorList>
    </citation>
    <scope>NUCLEOTIDE SEQUENCE [LARGE SCALE GENOMIC DNA]</scope>
    <source>
        <strain evidence="3 4">YBJ-36</strain>
    </source>
</reference>
<dbReference type="PROSITE" id="PS51257">
    <property type="entry name" value="PROKAR_LIPOPROTEIN"/>
    <property type="match status" value="1"/>
</dbReference>
<feature type="signal peptide" evidence="1">
    <location>
        <begin position="1"/>
        <end position="29"/>
    </location>
</feature>
<evidence type="ECO:0000313" key="3">
    <source>
        <dbReference type="EMBL" id="RVU02040.1"/>
    </source>
</evidence>
<dbReference type="RefSeq" id="WP_127704405.1">
    <property type="nucleotide sequence ID" value="NZ_SACK01000002.1"/>
</dbReference>
<accession>A0A3S2Y2N1</accession>
<feature type="domain" description="DUF4185" evidence="2">
    <location>
        <begin position="238"/>
        <end position="360"/>
    </location>
</feature>
<dbReference type="EMBL" id="SACK01000002">
    <property type="protein sequence ID" value="RVU02040.1"/>
    <property type="molecule type" value="Genomic_DNA"/>
</dbReference>
<evidence type="ECO:0000259" key="2">
    <source>
        <dbReference type="Pfam" id="PF13810"/>
    </source>
</evidence>
<dbReference type="AlphaFoldDB" id="A0A3S2Y2N1"/>